<gene>
    <name evidence="2" type="ORF">FA13DRAFT_1747772</name>
</gene>
<evidence type="ECO:0000313" key="3">
    <source>
        <dbReference type="Proteomes" id="UP000298030"/>
    </source>
</evidence>
<dbReference type="EMBL" id="QPFP01000370">
    <property type="protein sequence ID" value="TEB14995.1"/>
    <property type="molecule type" value="Genomic_DNA"/>
</dbReference>
<dbReference type="Proteomes" id="UP000298030">
    <property type="component" value="Unassembled WGS sequence"/>
</dbReference>
<dbReference type="AlphaFoldDB" id="A0A4Y7S214"/>
<feature type="region of interest" description="Disordered" evidence="1">
    <location>
        <begin position="350"/>
        <end position="374"/>
    </location>
</feature>
<comment type="caution">
    <text evidence="2">The sequence shown here is derived from an EMBL/GenBank/DDBJ whole genome shotgun (WGS) entry which is preliminary data.</text>
</comment>
<reference evidence="2 3" key="1">
    <citation type="journal article" date="2019" name="Nat. Ecol. Evol.">
        <title>Megaphylogeny resolves global patterns of mushroom evolution.</title>
        <authorList>
            <person name="Varga T."/>
            <person name="Krizsan K."/>
            <person name="Foldi C."/>
            <person name="Dima B."/>
            <person name="Sanchez-Garcia M."/>
            <person name="Sanchez-Ramirez S."/>
            <person name="Szollosi G.J."/>
            <person name="Szarkandi J.G."/>
            <person name="Papp V."/>
            <person name="Albert L."/>
            <person name="Andreopoulos W."/>
            <person name="Angelini C."/>
            <person name="Antonin V."/>
            <person name="Barry K.W."/>
            <person name="Bougher N.L."/>
            <person name="Buchanan P."/>
            <person name="Buyck B."/>
            <person name="Bense V."/>
            <person name="Catcheside P."/>
            <person name="Chovatia M."/>
            <person name="Cooper J."/>
            <person name="Damon W."/>
            <person name="Desjardin D."/>
            <person name="Finy P."/>
            <person name="Geml J."/>
            <person name="Haridas S."/>
            <person name="Hughes K."/>
            <person name="Justo A."/>
            <person name="Karasinski D."/>
            <person name="Kautmanova I."/>
            <person name="Kiss B."/>
            <person name="Kocsube S."/>
            <person name="Kotiranta H."/>
            <person name="LaButti K.M."/>
            <person name="Lechner B.E."/>
            <person name="Liimatainen K."/>
            <person name="Lipzen A."/>
            <person name="Lukacs Z."/>
            <person name="Mihaltcheva S."/>
            <person name="Morgado L.N."/>
            <person name="Niskanen T."/>
            <person name="Noordeloos M.E."/>
            <person name="Ohm R.A."/>
            <person name="Ortiz-Santana B."/>
            <person name="Ovrebo C."/>
            <person name="Racz N."/>
            <person name="Riley R."/>
            <person name="Savchenko A."/>
            <person name="Shiryaev A."/>
            <person name="Soop K."/>
            <person name="Spirin V."/>
            <person name="Szebenyi C."/>
            <person name="Tomsovsky M."/>
            <person name="Tulloss R.E."/>
            <person name="Uehling J."/>
            <person name="Grigoriev I.V."/>
            <person name="Vagvolgyi C."/>
            <person name="Papp T."/>
            <person name="Martin F.M."/>
            <person name="Miettinen O."/>
            <person name="Hibbett D.S."/>
            <person name="Nagy L.G."/>
        </authorList>
    </citation>
    <scope>NUCLEOTIDE SEQUENCE [LARGE SCALE GENOMIC DNA]</scope>
    <source>
        <strain evidence="2 3">FP101781</strain>
    </source>
</reference>
<protein>
    <submittedName>
        <fullName evidence="2">Uncharacterized protein</fullName>
    </submittedName>
</protein>
<accession>A0A4Y7S214</accession>
<proteinExistence type="predicted"/>
<name>A0A4Y7S214_COPMI</name>
<sequence>MKSHLWPPLAGRLPPEIWLTVFDFACLDEGQTARSLSLVSRRIRALSENHRYRTIKISSTSQMVALERQLSESGVIAARILKTRFLSVTFPISIMEEAYPEDVPGVNAPSSFSGDSDYQESEWSDIHCWSDDSLSDPEGAYELDDGPAASEVGELIGEIADIEIDRNQDAWAPHVVHRLEDLDDYGTPSVRRLQFQIYGATRRLLEACSDTLEVLSLYYTRGSAFQLEVLVPPLPRLRHLSVGSVKAYLEIHIGGAQQQKLYPSLRVLRLLGDTTPRFWWKRIVQSVPDSNRVTIVSGMNLYRKLGFCEKQEGCHVWKFVKNDFDDHDEEDEEEGRLPKLLETWWLEDVNGGSGIPTEEELDERYRNGYQGSGP</sequence>
<keyword evidence="3" id="KW-1185">Reference proteome</keyword>
<dbReference type="OrthoDB" id="2748701at2759"/>
<organism evidence="2 3">
    <name type="scientific">Coprinellus micaceus</name>
    <name type="common">Glistening ink-cap mushroom</name>
    <name type="synonym">Coprinus micaceus</name>
    <dbReference type="NCBI Taxonomy" id="71717"/>
    <lineage>
        <taxon>Eukaryota</taxon>
        <taxon>Fungi</taxon>
        <taxon>Dikarya</taxon>
        <taxon>Basidiomycota</taxon>
        <taxon>Agaricomycotina</taxon>
        <taxon>Agaricomycetes</taxon>
        <taxon>Agaricomycetidae</taxon>
        <taxon>Agaricales</taxon>
        <taxon>Agaricineae</taxon>
        <taxon>Psathyrellaceae</taxon>
        <taxon>Coprinellus</taxon>
    </lineage>
</organism>
<evidence type="ECO:0000256" key="1">
    <source>
        <dbReference type="SAM" id="MobiDB-lite"/>
    </source>
</evidence>
<evidence type="ECO:0000313" key="2">
    <source>
        <dbReference type="EMBL" id="TEB14995.1"/>
    </source>
</evidence>